<evidence type="ECO:0000256" key="1">
    <source>
        <dbReference type="SAM" id="MobiDB-lite"/>
    </source>
</evidence>
<dbReference type="Proteomes" id="UP000605670">
    <property type="component" value="Unassembled WGS sequence"/>
</dbReference>
<organism evidence="2 3">
    <name type="scientific">Ornithinimicrobium tianjinense</name>
    <dbReference type="NCBI Taxonomy" id="1195761"/>
    <lineage>
        <taxon>Bacteria</taxon>
        <taxon>Bacillati</taxon>
        <taxon>Actinomycetota</taxon>
        <taxon>Actinomycetes</taxon>
        <taxon>Micrococcales</taxon>
        <taxon>Ornithinimicrobiaceae</taxon>
        <taxon>Ornithinimicrobium</taxon>
    </lineage>
</organism>
<dbReference type="EMBL" id="BMEM01000001">
    <property type="protein sequence ID" value="GGF48447.1"/>
    <property type="molecule type" value="Genomic_DNA"/>
</dbReference>
<evidence type="ECO:0008006" key="4">
    <source>
        <dbReference type="Google" id="ProtNLM"/>
    </source>
</evidence>
<accession>A0A917BMH2</accession>
<reference evidence="2" key="2">
    <citation type="submission" date="2020-09" db="EMBL/GenBank/DDBJ databases">
        <authorList>
            <person name="Sun Q."/>
            <person name="Zhou Y."/>
        </authorList>
    </citation>
    <scope>NUCLEOTIDE SEQUENCE</scope>
    <source>
        <strain evidence="2">CGMCC 1.12160</strain>
    </source>
</reference>
<dbReference type="Gene3D" id="3.20.20.70">
    <property type="entry name" value="Aldolase class I"/>
    <property type="match status" value="1"/>
</dbReference>
<dbReference type="AlphaFoldDB" id="A0A917BMH2"/>
<feature type="compositionally biased region" description="Basic residues" evidence="1">
    <location>
        <begin position="268"/>
        <end position="279"/>
    </location>
</feature>
<gene>
    <name evidence="2" type="ORF">GCM10011366_15340</name>
</gene>
<name>A0A917BMH2_9MICO</name>
<dbReference type="InterPro" id="IPR013785">
    <property type="entry name" value="Aldolase_TIM"/>
</dbReference>
<reference evidence="2" key="1">
    <citation type="journal article" date="2014" name="Int. J. Syst. Evol. Microbiol.">
        <title>Complete genome sequence of Corynebacterium casei LMG S-19264T (=DSM 44701T), isolated from a smear-ripened cheese.</title>
        <authorList>
            <consortium name="US DOE Joint Genome Institute (JGI-PGF)"/>
            <person name="Walter F."/>
            <person name="Albersmeier A."/>
            <person name="Kalinowski J."/>
            <person name="Ruckert C."/>
        </authorList>
    </citation>
    <scope>NUCLEOTIDE SEQUENCE</scope>
    <source>
        <strain evidence="2">CGMCC 1.12160</strain>
    </source>
</reference>
<evidence type="ECO:0000313" key="2">
    <source>
        <dbReference type="EMBL" id="GGF48447.1"/>
    </source>
</evidence>
<proteinExistence type="predicted"/>
<protein>
    <recommendedName>
        <fullName evidence="4">Dihydroorotate dehydrogenase</fullName>
    </recommendedName>
</protein>
<feature type="region of interest" description="Disordered" evidence="1">
    <location>
        <begin position="259"/>
        <end position="279"/>
    </location>
</feature>
<comment type="caution">
    <text evidence="2">The sequence shown here is derived from an EMBL/GenBank/DDBJ whole genome shotgun (WGS) entry which is preliminary data.</text>
</comment>
<keyword evidence="3" id="KW-1185">Reference proteome</keyword>
<evidence type="ECO:0000313" key="3">
    <source>
        <dbReference type="Proteomes" id="UP000605670"/>
    </source>
</evidence>
<sequence>MWLGAGAVTDPRALARFGPLLDVPLVAGPVEAGSRRTRVGRTVVHGLGVGGLDHEDARSVRASAVEDVMAWAAARGLTVCVALRGRTTGDLAAVLDRLRRHADADVLQAVEVDLRAADEQEVLRSMSRVREASPRGQHLLARLSVAGPDLVGRARSAVAGGATAVVLAAQVPLAPGRWWSGPSTAALGLSGLRQLVEAAREQRWPGAPLVIAGGIHSEESARVAVREGAAAVQLGTGLWADPTLLWRVRDAVLEELSAPTATPARAGRAPHTRTTRREP</sequence>
<dbReference type="SUPFAM" id="SSF51395">
    <property type="entry name" value="FMN-linked oxidoreductases"/>
    <property type="match status" value="1"/>
</dbReference>